<dbReference type="GeneID" id="11531614"/>
<dbReference type="EMBL" id="HE612867">
    <property type="protein sequence ID" value="CCE65371.1"/>
    <property type="molecule type" value="Genomic_DNA"/>
</dbReference>
<evidence type="ECO:0000313" key="1">
    <source>
        <dbReference type="EMBL" id="CCE65371.1"/>
    </source>
</evidence>
<keyword evidence="2" id="KW-1185">Reference proteome</keyword>
<reference evidence="1 2" key="1">
    <citation type="journal article" date="2011" name="Proc. Natl. Acad. Sci. U.S.A.">
        <title>Evolutionary erosion of yeast sex chromosomes by mating-type switching accidents.</title>
        <authorList>
            <person name="Gordon J.L."/>
            <person name="Armisen D."/>
            <person name="Proux-Wera E."/>
            <person name="Oheigeartaigh S.S."/>
            <person name="Byrne K.P."/>
            <person name="Wolfe K.H."/>
        </authorList>
    </citation>
    <scope>NUCLEOTIDE SEQUENCE [LARGE SCALE GENOMIC DNA]</scope>
    <source>
        <strain evidence="2">ATCC 24235 / CBS 4417 / NBRC 1672 / NRRL Y-8282 / UCD 70-5</strain>
    </source>
</reference>
<dbReference type="AlphaFoldDB" id="G8BZP3"/>
<dbReference type="eggNOG" id="ENOG502SH34">
    <property type="taxonomic scope" value="Eukaryota"/>
</dbReference>
<dbReference type="HOGENOM" id="CLU_1251415_0_0_1"/>
<dbReference type="Proteomes" id="UP000005666">
    <property type="component" value="Chromosome 12"/>
</dbReference>
<organism evidence="1 2">
    <name type="scientific">Tetrapisispora phaffii (strain ATCC 24235 / CBS 4417 / NBRC 1672 / NRRL Y-8282 / UCD 70-5)</name>
    <name type="common">Yeast</name>
    <name type="synonym">Fabospora phaffii</name>
    <dbReference type="NCBI Taxonomy" id="1071381"/>
    <lineage>
        <taxon>Eukaryota</taxon>
        <taxon>Fungi</taxon>
        <taxon>Dikarya</taxon>
        <taxon>Ascomycota</taxon>
        <taxon>Saccharomycotina</taxon>
        <taxon>Saccharomycetes</taxon>
        <taxon>Saccharomycetales</taxon>
        <taxon>Saccharomycetaceae</taxon>
        <taxon>Tetrapisispora</taxon>
    </lineage>
</organism>
<gene>
    <name evidence="1" type="primary">TPHA0L00110</name>
    <name evidence="1" type="ordered locus">TPHA_0L00110</name>
</gene>
<proteinExistence type="predicted"/>
<name>G8BZP3_TETPH</name>
<protein>
    <submittedName>
        <fullName evidence="1">Uncharacterized protein</fullName>
    </submittedName>
</protein>
<dbReference type="OrthoDB" id="4024728at2759"/>
<evidence type="ECO:0000313" key="2">
    <source>
        <dbReference type="Proteomes" id="UP000005666"/>
    </source>
</evidence>
<sequence>MATVNKAAFNYEYINSADRAWLSSINDAWRKRDTELAAEYLLNVQNITAAMAQLSGLPTLTVLQSNLSVVRNDQTGYPVHYVLRPDGVAHRMSAMSFSSSRWYARFCHAEQGSSNFSKRDESYNMENFSSGGIEASGDYVDVANGVLSMQYDWGQLVHQVSCYLGDESGNAYQYQIYNNNAKDTMTSGRFRGFDNEPFDQESLTPDEQYLPIQPWSQCEVS</sequence>
<dbReference type="RefSeq" id="XP_003687805.1">
    <property type="nucleotide sequence ID" value="XM_003687757.1"/>
</dbReference>
<accession>G8BZP3</accession>
<dbReference type="KEGG" id="tpf:TPHA_0L00110"/>